<evidence type="ECO:0000313" key="6">
    <source>
        <dbReference type="EMBL" id="KAF1016993.1"/>
    </source>
</evidence>
<evidence type="ECO:0000313" key="7">
    <source>
        <dbReference type="Proteomes" id="UP000487117"/>
    </source>
</evidence>
<protein>
    <submittedName>
        <fullName evidence="6">HTH-type transcriptional regulator BetI</fullName>
    </submittedName>
</protein>
<dbReference type="PANTHER" id="PTHR30055">
    <property type="entry name" value="HTH-TYPE TRANSCRIPTIONAL REGULATOR RUTR"/>
    <property type="match status" value="1"/>
</dbReference>
<dbReference type="EMBL" id="WNDS01000001">
    <property type="protein sequence ID" value="KAF1016993.1"/>
    <property type="molecule type" value="Genomic_DNA"/>
</dbReference>
<dbReference type="GO" id="GO:0003700">
    <property type="term" value="F:DNA-binding transcription factor activity"/>
    <property type="evidence" value="ECO:0007669"/>
    <property type="project" value="TreeGrafter"/>
</dbReference>
<feature type="domain" description="HTH tetR-type" evidence="5">
    <location>
        <begin position="3"/>
        <end position="63"/>
    </location>
</feature>
<name>A0A7V8JMW0_STEMA</name>
<reference evidence="7" key="1">
    <citation type="journal article" date="2020" name="MBio">
        <title>Horizontal gene transfer to a defensive symbiont with a reduced genome amongst a multipartite beetle microbiome.</title>
        <authorList>
            <person name="Waterworth S.C."/>
            <person name="Florez L.V."/>
            <person name="Rees E.R."/>
            <person name="Hertweck C."/>
            <person name="Kaltenpoth M."/>
            <person name="Kwan J.C."/>
        </authorList>
    </citation>
    <scope>NUCLEOTIDE SEQUENCE [LARGE SCALE GENOMIC DNA]</scope>
</reference>
<sequence>MRTSKRTRILEAAIAVVNRDGGHAVTFESVAAESGLTRGGLLYHFPSRRALLRGIDEHLVQQWEASMEQLLGKVAAAATPLERYQAFVRVSAHSATRAELVFMLESADPDRDAAPWSDAVQRWAPFAPAPGDSDPAALDDFVARLAADGLWIYEAMYHGTLDDTVRARVAERIGSLLSGRG</sequence>
<organism evidence="6 7">
    <name type="scientific">Stenotrophomonas maltophilia</name>
    <name type="common">Pseudomonas maltophilia</name>
    <name type="synonym">Xanthomonas maltophilia</name>
    <dbReference type="NCBI Taxonomy" id="40324"/>
    <lineage>
        <taxon>Bacteria</taxon>
        <taxon>Pseudomonadati</taxon>
        <taxon>Pseudomonadota</taxon>
        <taxon>Gammaproteobacteria</taxon>
        <taxon>Lysobacterales</taxon>
        <taxon>Lysobacteraceae</taxon>
        <taxon>Stenotrophomonas</taxon>
        <taxon>Stenotrophomonas maltophilia group</taxon>
    </lineage>
</organism>
<feature type="DNA-binding region" description="H-T-H motif" evidence="4">
    <location>
        <begin position="26"/>
        <end position="45"/>
    </location>
</feature>
<evidence type="ECO:0000256" key="4">
    <source>
        <dbReference type="PROSITE-ProRule" id="PRU00335"/>
    </source>
</evidence>
<keyword evidence="1" id="KW-0805">Transcription regulation</keyword>
<dbReference type="Proteomes" id="UP000487117">
    <property type="component" value="Unassembled WGS sequence"/>
</dbReference>
<dbReference type="InterPro" id="IPR036271">
    <property type="entry name" value="Tet_transcr_reg_TetR-rel_C_sf"/>
</dbReference>
<evidence type="ECO:0000259" key="5">
    <source>
        <dbReference type="PROSITE" id="PS50977"/>
    </source>
</evidence>
<dbReference type="InterPro" id="IPR009057">
    <property type="entry name" value="Homeodomain-like_sf"/>
</dbReference>
<evidence type="ECO:0000256" key="2">
    <source>
        <dbReference type="ARBA" id="ARBA00023125"/>
    </source>
</evidence>
<proteinExistence type="predicted"/>
<dbReference type="Gene3D" id="1.10.357.10">
    <property type="entry name" value="Tetracycline Repressor, domain 2"/>
    <property type="match status" value="1"/>
</dbReference>
<accession>A0A7V8JMW0</accession>
<keyword evidence="3" id="KW-0804">Transcription</keyword>
<dbReference type="PROSITE" id="PS50977">
    <property type="entry name" value="HTH_TETR_2"/>
    <property type="match status" value="1"/>
</dbReference>
<dbReference type="SUPFAM" id="SSF48498">
    <property type="entry name" value="Tetracyclin repressor-like, C-terminal domain"/>
    <property type="match status" value="1"/>
</dbReference>
<dbReference type="GO" id="GO:0000976">
    <property type="term" value="F:transcription cis-regulatory region binding"/>
    <property type="evidence" value="ECO:0007669"/>
    <property type="project" value="TreeGrafter"/>
</dbReference>
<dbReference type="Pfam" id="PF00440">
    <property type="entry name" value="TetR_N"/>
    <property type="match status" value="1"/>
</dbReference>
<dbReference type="PRINTS" id="PR00455">
    <property type="entry name" value="HTHTETR"/>
</dbReference>
<dbReference type="InterPro" id="IPR001647">
    <property type="entry name" value="HTH_TetR"/>
</dbReference>
<keyword evidence="2 4" id="KW-0238">DNA-binding</keyword>
<comment type="caution">
    <text evidence="6">The sequence shown here is derived from an EMBL/GenBank/DDBJ whole genome shotgun (WGS) entry which is preliminary data.</text>
</comment>
<gene>
    <name evidence="6" type="primary">betI_1</name>
    <name evidence="6" type="ORF">GAK31_00252</name>
</gene>
<evidence type="ECO:0000256" key="1">
    <source>
        <dbReference type="ARBA" id="ARBA00023015"/>
    </source>
</evidence>
<dbReference type="InterPro" id="IPR041479">
    <property type="entry name" value="TetR_CgmR_C"/>
</dbReference>
<dbReference type="AlphaFoldDB" id="A0A7V8JMW0"/>
<dbReference type="InterPro" id="IPR050109">
    <property type="entry name" value="HTH-type_TetR-like_transc_reg"/>
</dbReference>
<evidence type="ECO:0000256" key="3">
    <source>
        <dbReference type="ARBA" id="ARBA00023163"/>
    </source>
</evidence>
<dbReference type="Pfam" id="PF17937">
    <property type="entry name" value="TetR_C_28"/>
    <property type="match status" value="1"/>
</dbReference>
<dbReference type="PANTHER" id="PTHR30055:SF234">
    <property type="entry name" value="HTH-TYPE TRANSCRIPTIONAL REGULATOR BETI"/>
    <property type="match status" value="1"/>
</dbReference>
<dbReference type="SUPFAM" id="SSF46689">
    <property type="entry name" value="Homeodomain-like"/>
    <property type="match status" value="1"/>
</dbReference>